<accession>A0A2Z6GAG7</accession>
<gene>
    <name evidence="1" type="ORF">OYT1_ch0893</name>
</gene>
<proteinExistence type="predicted"/>
<dbReference type="AlphaFoldDB" id="A0A2Z6GAG7"/>
<dbReference type="Proteomes" id="UP000033070">
    <property type="component" value="Chromosome"/>
</dbReference>
<protein>
    <submittedName>
        <fullName evidence="1">Uncharacterized protein</fullName>
    </submittedName>
</protein>
<keyword evidence="2" id="KW-1185">Reference proteome</keyword>
<evidence type="ECO:0000313" key="1">
    <source>
        <dbReference type="EMBL" id="BBE50456.1"/>
    </source>
</evidence>
<organism evidence="1 2">
    <name type="scientific">Ferriphaselus amnicola</name>
    <dbReference type="NCBI Taxonomy" id="1188319"/>
    <lineage>
        <taxon>Bacteria</taxon>
        <taxon>Pseudomonadati</taxon>
        <taxon>Pseudomonadota</taxon>
        <taxon>Betaproteobacteria</taxon>
        <taxon>Nitrosomonadales</taxon>
        <taxon>Gallionellaceae</taxon>
        <taxon>Ferriphaselus</taxon>
    </lineage>
</organism>
<reference evidence="1 2" key="1">
    <citation type="submission" date="2018-06" db="EMBL/GenBank/DDBJ databases">
        <title>OYT1 Genome Sequencing.</title>
        <authorList>
            <person name="Kato S."/>
            <person name="Itoh T."/>
            <person name="Ohkuma M."/>
        </authorList>
    </citation>
    <scope>NUCLEOTIDE SEQUENCE [LARGE SCALE GENOMIC DNA]</scope>
    <source>
        <strain evidence="1 2">OYT1</strain>
    </source>
</reference>
<dbReference type="KEGG" id="fam:OYT1_ch0893"/>
<name>A0A2Z6GAG7_9PROT</name>
<evidence type="ECO:0000313" key="2">
    <source>
        <dbReference type="Proteomes" id="UP000033070"/>
    </source>
</evidence>
<sequence length="49" mass="5278">MDTGHLAADVSMVRKTTHNGGSIISMKRGHAMKRFISGLCLFAMLIGTD</sequence>
<dbReference type="EMBL" id="AP018738">
    <property type="protein sequence ID" value="BBE50456.1"/>
    <property type="molecule type" value="Genomic_DNA"/>
</dbReference>